<sequence length="876" mass="96722">MICLLECNAESMSDSDQEKVVATLKAYLKLCAKPNHRTVILKDQGFLNVLSTLIQDDRVVVMTYLVKILLYLTENGDDAEVLGAVPDFEQRISIAAEKPFPPNIVYNMLIVVSRLKAAHEKIAQKKATVTHLHSVPIAEGHGGTAPRKFVARKSKQLVYEFDELWEDLKNEIEHRVLAKKGVISLYFNPSFNRVTIRTVHSVDANEITDLLFDCGCEMVIQVVKVDGVDEYFKMYASEREKKVVKYLDDLEVLDPKSCIVPNDYVTGRKDGGGWFSTISSFMRGDVLVANQIQSMNIGGANGSDYINDLYRAYQDAEAMYTETRSSRIRAAMFPESEAGPSSGVPYRSTIIEQMSVPARVLKTAVLDLLSFEGTSDISALPVPDLIDLMSDRDEAVVARAVQRVYLLSKEDRSIASYPGLIDALIKASKGDNINVKRDAIGALSHISEHPQGRMQIFRSGGLAELIRMLYCPFETVVQYAVTTLRNLLMHVDTVKAQARVLGAIEALAPLLLRNNWKFLALVADSLYFLLLDDPQSKIVFLSLGGPQTLVHILNNYTQYPKLMYTVIRCIRSLSVCQQNKAALISLGCLPALYKELCAATDDRVLLAILVAMRNLSDAATNEDNLAPLVIRLLEIVRVADAAQTSCACGILSNLTCNNVRNKQTAQQDLRLCRSFPMLLQLLATLRAPVIKAALGVIRNSALLRANLVELTQEVTERGETVVSLTVDILGRAAATIREDPAAESDGVPIWGVIEGAVSALHQLASHPSVAAQLCDDPTFIALIVELLSRNDVSGAEDELLERELLGLLYQLSKTPEGARTVEEAGEGDLDAELSSGWQRDGLEPELFGEMYPVHGMERIDHFPTPHNNSSWFDTDL</sequence>
<dbReference type="InterPro" id="IPR016024">
    <property type="entry name" value="ARM-type_fold"/>
</dbReference>
<protein>
    <submittedName>
        <fullName evidence="3">Armadillo/beta-catenin-like repeat protein</fullName>
    </submittedName>
</protein>
<name>A0A0C2E0C4_9BILA</name>
<dbReference type="PANTHER" id="PTHR45976">
    <property type="entry name" value="ARMADILLO SEGMENT POLARITY PROTEIN"/>
    <property type="match status" value="1"/>
</dbReference>
<feature type="repeat" description="ARM" evidence="2">
    <location>
        <begin position="460"/>
        <end position="487"/>
    </location>
</feature>
<dbReference type="Proteomes" id="UP000054047">
    <property type="component" value="Unassembled WGS sequence"/>
</dbReference>
<accession>A0A0C2E0C4</accession>
<dbReference type="Gene3D" id="1.25.10.10">
    <property type="entry name" value="Leucine-rich Repeat Variant"/>
    <property type="match status" value="1"/>
</dbReference>
<dbReference type="PROSITE" id="PS50176">
    <property type="entry name" value="ARM_REPEAT"/>
    <property type="match status" value="3"/>
</dbReference>
<keyword evidence="4" id="KW-1185">Reference proteome</keyword>
<dbReference type="SUPFAM" id="SSF48371">
    <property type="entry name" value="ARM repeat"/>
    <property type="match status" value="1"/>
</dbReference>
<feature type="repeat" description="ARM" evidence="2">
    <location>
        <begin position="419"/>
        <end position="461"/>
    </location>
</feature>
<evidence type="ECO:0000256" key="1">
    <source>
        <dbReference type="ARBA" id="ARBA00022473"/>
    </source>
</evidence>
<organism evidence="3 4">
    <name type="scientific">Ancylostoma duodenale</name>
    <dbReference type="NCBI Taxonomy" id="51022"/>
    <lineage>
        <taxon>Eukaryota</taxon>
        <taxon>Metazoa</taxon>
        <taxon>Ecdysozoa</taxon>
        <taxon>Nematoda</taxon>
        <taxon>Chromadorea</taxon>
        <taxon>Rhabditida</taxon>
        <taxon>Rhabditina</taxon>
        <taxon>Rhabditomorpha</taxon>
        <taxon>Strongyloidea</taxon>
        <taxon>Ancylostomatidae</taxon>
        <taxon>Ancylostomatinae</taxon>
        <taxon>Ancylostoma</taxon>
    </lineage>
</organism>
<dbReference type="PRINTS" id="PR01869">
    <property type="entry name" value="BCATNINFAMLY"/>
</dbReference>
<evidence type="ECO:0000313" key="4">
    <source>
        <dbReference type="Proteomes" id="UP000054047"/>
    </source>
</evidence>
<evidence type="ECO:0000313" key="3">
    <source>
        <dbReference type="EMBL" id="KIH68792.1"/>
    </source>
</evidence>
<dbReference type="OrthoDB" id="195736at2759"/>
<dbReference type="SMART" id="SM00185">
    <property type="entry name" value="ARM"/>
    <property type="match status" value="7"/>
</dbReference>
<dbReference type="AlphaFoldDB" id="A0A0C2E0C4"/>
<dbReference type="InterPro" id="IPR000225">
    <property type="entry name" value="Armadillo"/>
</dbReference>
<dbReference type="Pfam" id="PF00514">
    <property type="entry name" value="Arm"/>
    <property type="match status" value="2"/>
</dbReference>
<evidence type="ECO:0000256" key="2">
    <source>
        <dbReference type="PROSITE-ProRule" id="PRU00259"/>
    </source>
</evidence>
<keyword evidence="1" id="KW-0217">Developmental protein</keyword>
<dbReference type="GO" id="GO:0045296">
    <property type="term" value="F:cadherin binding"/>
    <property type="evidence" value="ECO:0007669"/>
    <property type="project" value="InterPro"/>
</dbReference>
<gene>
    <name evidence="3" type="ORF">ANCDUO_00874</name>
</gene>
<dbReference type="EMBL" id="KN726291">
    <property type="protein sequence ID" value="KIH68792.1"/>
    <property type="molecule type" value="Genomic_DNA"/>
</dbReference>
<proteinExistence type="predicted"/>
<dbReference type="InterPro" id="IPR013284">
    <property type="entry name" value="Beta-catenin"/>
</dbReference>
<feature type="repeat" description="ARM" evidence="2">
    <location>
        <begin position="544"/>
        <end position="584"/>
    </location>
</feature>
<dbReference type="GO" id="GO:0007155">
    <property type="term" value="P:cell adhesion"/>
    <property type="evidence" value="ECO:0007669"/>
    <property type="project" value="InterPro"/>
</dbReference>
<reference evidence="3 4" key="1">
    <citation type="submission" date="2013-12" db="EMBL/GenBank/DDBJ databases">
        <title>Draft genome of the parsitic nematode Ancylostoma duodenale.</title>
        <authorList>
            <person name="Mitreva M."/>
        </authorList>
    </citation>
    <scope>NUCLEOTIDE SEQUENCE [LARGE SCALE GENOMIC DNA]</scope>
    <source>
        <strain evidence="3 4">Zhejiang</strain>
    </source>
</reference>
<dbReference type="InterPro" id="IPR011989">
    <property type="entry name" value="ARM-like"/>
</dbReference>
<dbReference type="CDD" id="cd21719">
    <property type="entry name" value="CTNNAbd_CTNNB1-like"/>
    <property type="match status" value="1"/>
</dbReference>